<dbReference type="AlphaFoldDB" id="A0A3E0VA68"/>
<feature type="domain" description="Fumarylacetoacetase-like C-terminal" evidence="3">
    <location>
        <begin position="73"/>
        <end position="277"/>
    </location>
</feature>
<dbReference type="GO" id="GO:0019752">
    <property type="term" value="P:carboxylic acid metabolic process"/>
    <property type="evidence" value="ECO:0007669"/>
    <property type="project" value="UniProtKB-ARBA"/>
</dbReference>
<dbReference type="InterPro" id="IPR036663">
    <property type="entry name" value="Fumarylacetoacetase_C_sf"/>
</dbReference>
<gene>
    <name evidence="4" type="ORF">B7R21_19500</name>
</gene>
<comment type="caution">
    <text evidence="4">The sequence shown here is derived from an EMBL/GenBank/DDBJ whole genome shotgun (WGS) entry which is preliminary data.</text>
</comment>
<accession>A0A3E0VA68</accession>
<proteinExistence type="inferred from homology"/>
<dbReference type="InterPro" id="IPR011234">
    <property type="entry name" value="Fumarylacetoacetase-like_C"/>
</dbReference>
<dbReference type="GO" id="GO:0046872">
    <property type="term" value="F:metal ion binding"/>
    <property type="evidence" value="ECO:0007669"/>
    <property type="project" value="UniProtKB-KW"/>
</dbReference>
<dbReference type="GO" id="GO:0016853">
    <property type="term" value="F:isomerase activity"/>
    <property type="evidence" value="ECO:0007669"/>
    <property type="project" value="UniProtKB-ARBA"/>
</dbReference>
<dbReference type="InterPro" id="IPR051121">
    <property type="entry name" value="FAH"/>
</dbReference>
<dbReference type="Pfam" id="PF01557">
    <property type="entry name" value="FAA_hydrolase"/>
    <property type="match status" value="1"/>
</dbReference>
<organism evidence="4 5">
    <name type="scientific">Subtercola boreus</name>
    <dbReference type="NCBI Taxonomy" id="120213"/>
    <lineage>
        <taxon>Bacteria</taxon>
        <taxon>Bacillati</taxon>
        <taxon>Actinomycetota</taxon>
        <taxon>Actinomycetes</taxon>
        <taxon>Micrococcales</taxon>
        <taxon>Microbacteriaceae</taxon>
        <taxon>Subtercola</taxon>
    </lineage>
</organism>
<dbReference type="EMBL" id="NBXA01000091">
    <property type="protein sequence ID" value="RFA06581.1"/>
    <property type="molecule type" value="Genomic_DNA"/>
</dbReference>
<reference evidence="4 5" key="1">
    <citation type="submission" date="2017-04" db="EMBL/GenBank/DDBJ databases">
        <title>Comparative genome analysis of Subtercola boreus.</title>
        <authorList>
            <person name="Cho Y.-J."/>
            <person name="Cho A."/>
            <person name="Kim O.-S."/>
            <person name="Lee J.-I."/>
        </authorList>
    </citation>
    <scope>NUCLEOTIDE SEQUENCE [LARGE SCALE GENOMIC DNA]</scope>
    <source>
        <strain evidence="4 5">P27444</strain>
    </source>
</reference>
<dbReference type="RefSeq" id="WP_116284922.1">
    <property type="nucleotide sequence ID" value="NZ_NBXA01000091.1"/>
</dbReference>
<sequence>MRIASIKGRSTLLMDDSHGIDIETASGGTFSSDMSKIYDHWEDFVPWTATATGDGIEILPSDFDAPSPAARQIFAIGLNYKKHAIESGFALPESPVVFTKFQSSVTGPNTSVDIPREGHTDWETELVVVIGSTARKVAVDSAWNYVAGLTLGQDLSERILQASGPAPQFGLGKSLNGYAPMGPWLATPDEFADPNNIELGCLLNGDEMQRSSTSDLIFSVAELISRLSATVTLFPGDVIFTGTPSGVGLGRDPQVFIQPGDELVSWATGLGQMRQTFTGS</sequence>
<dbReference type="PANTHER" id="PTHR42796:SF4">
    <property type="entry name" value="FUMARYLACETOACETATE HYDROLASE DOMAIN-CONTAINING PROTEIN 2A"/>
    <property type="match status" value="1"/>
</dbReference>
<keyword evidence="2" id="KW-0479">Metal-binding</keyword>
<dbReference type="OrthoDB" id="9805307at2"/>
<keyword evidence="4" id="KW-0378">Hydrolase</keyword>
<evidence type="ECO:0000259" key="3">
    <source>
        <dbReference type="Pfam" id="PF01557"/>
    </source>
</evidence>
<dbReference type="SUPFAM" id="SSF56529">
    <property type="entry name" value="FAH"/>
    <property type="match status" value="1"/>
</dbReference>
<name>A0A3E0VA68_9MICO</name>
<comment type="similarity">
    <text evidence="1">Belongs to the FAH family.</text>
</comment>
<protein>
    <submittedName>
        <fullName evidence="4">Fumarylacetoacetate hydrolase</fullName>
    </submittedName>
</protein>
<dbReference type="PANTHER" id="PTHR42796">
    <property type="entry name" value="FUMARYLACETOACETATE HYDROLASE DOMAIN-CONTAINING PROTEIN 2A-RELATED"/>
    <property type="match status" value="1"/>
</dbReference>
<evidence type="ECO:0000313" key="4">
    <source>
        <dbReference type="EMBL" id="RFA06581.1"/>
    </source>
</evidence>
<dbReference type="Proteomes" id="UP000256709">
    <property type="component" value="Unassembled WGS sequence"/>
</dbReference>
<dbReference type="GO" id="GO:0016787">
    <property type="term" value="F:hydrolase activity"/>
    <property type="evidence" value="ECO:0007669"/>
    <property type="project" value="UniProtKB-KW"/>
</dbReference>
<evidence type="ECO:0000256" key="1">
    <source>
        <dbReference type="ARBA" id="ARBA00010211"/>
    </source>
</evidence>
<dbReference type="Gene3D" id="3.90.850.10">
    <property type="entry name" value="Fumarylacetoacetase-like, C-terminal domain"/>
    <property type="match status" value="1"/>
</dbReference>
<evidence type="ECO:0000313" key="5">
    <source>
        <dbReference type="Proteomes" id="UP000256709"/>
    </source>
</evidence>
<dbReference type="FunFam" id="3.90.850.10:FF:000002">
    <property type="entry name" value="2-hydroxyhepta-2,4-diene-1,7-dioate isomerase"/>
    <property type="match status" value="1"/>
</dbReference>
<evidence type="ECO:0000256" key="2">
    <source>
        <dbReference type="ARBA" id="ARBA00022723"/>
    </source>
</evidence>